<proteinExistence type="predicted"/>
<dbReference type="SUPFAM" id="SSF53067">
    <property type="entry name" value="Actin-like ATPase domain"/>
    <property type="match status" value="1"/>
</dbReference>
<dbReference type="InterPro" id="IPR049874">
    <property type="entry name" value="ROK_cs"/>
</dbReference>
<gene>
    <name evidence="1" type="ORF">ACFFF8_23855</name>
</gene>
<keyword evidence="2" id="KW-1185">Reference proteome</keyword>
<dbReference type="PANTHER" id="PTHR18964">
    <property type="entry name" value="ROK (REPRESSOR, ORF, KINASE) FAMILY"/>
    <property type="match status" value="1"/>
</dbReference>
<accession>A0ABV6SEH4</accession>
<dbReference type="EMBL" id="JBHLTM010000090">
    <property type="protein sequence ID" value="MFC0687629.1"/>
    <property type="molecule type" value="Genomic_DNA"/>
</dbReference>
<dbReference type="Pfam" id="PF00480">
    <property type="entry name" value="ROK"/>
    <property type="match status" value="1"/>
</dbReference>
<evidence type="ECO:0000313" key="1">
    <source>
        <dbReference type="EMBL" id="MFC0687629.1"/>
    </source>
</evidence>
<protein>
    <submittedName>
        <fullName evidence="1">ROK family protein</fullName>
    </submittedName>
</protein>
<dbReference type="PANTHER" id="PTHR18964:SF174">
    <property type="entry name" value="D-ALLOSE KINASE-RELATED"/>
    <property type="match status" value="1"/>
</dbReference>
<dbReference type="Gene3D" id="3.30.420.40">
    <property type="match status" value="2"/>
</dbReference>
<dbReference type="PROSITE" id="PS01125">
    <property type="entry name" value="ROK"/>
    <property type="match status" value="1"/>
</dbReference>
<reference evidence="1 2" key="1">
    <citation type="submission" date="2024-09" db="EMBL/GenBank/DDBJ databases">
        <authorList>
            <person name="Sun Q."/>
            <person name="Mori K."/>
        </authorList>
    </citation>
    <scope>NUCLEOTIDE SEQUENCE [LARGE SCALE GENOMIC DNA]</scope>
    <source>
        <strain evidence="1 2">CICC 11035S</strain>
    </source>
</reference>
<dbReference type="InterPro" id="IPR000600">
    <property type="entry name" value="ROK"/>
</dbReference>
<dbReference type="RefSeq" id="WP_267222181.1">
    <property type="nucleotide sequence ID" value="NZ_JAPCWC010000014.1"/>
</dbReference>
<organism evidence="1 2">
    <name type="scientific">Novosphingobium clariflavum</name>
    <dbReference type="NCBI Taxonomy" id="2029884"/>
    <lineage>
        <taxon>Bacteria</taxon>
        <taxon>Pseudomonadati</taxon>
        <taxon>Pseudomonadota</taxon>
        <taxon>Alphaproteobacteria</taxon>
        <taxon>Sphingomonadales</taxon>
        <taxon>Sphingomonadaceae</taxon>
        <taxon>Novosphingobium</taxon>
    </lineage>
</organism>
<sequence length="302" mass="31643">MTLRIGIDFGGTKIEAAVLDEKGDVLHRQRTDTPRDYDTALATLRELVGAVETRLGRSARIGIGTPGSLVRATGLMRNANSVYLNGRPFLRDLETALAREVRLANDANCFALSEAIDGAAAGHHSVFGLIVGTGCGGGVVIGRTLVDGAHGLGGELGHMPLPDPGADELPAPKCWCGLSGCFESWVSGTGFRRAFAAATGRELDPPAIVEAAVNGDPEARMALERYRDRLARGLSVVANLLDPDAIVLGGGMSNVAPIYEGLAETIRQRTFSGAWTGKVVQARWGDSSGVRGAALLWDVGEA</sequence>
<comment type="caution">
    <text evidence="1">The sequence shown here is derived from an EMBL/GenBank/DDBJ whole genome shotgun (WGS) entry which is preliminary data.</text>
</comment>
<evidence type="ECO:0000313" key="2">
    <source>
        <dbReference type="Proteomes" id="UP001589858"/>
    </source>
</evidence>
<dbReference type="Proteomes" id="UP001589858">
    <property type="component" value="Unassembled WGS sequence"/>
</dbReference>
<dbReference type="InterPro" id="IPR043129">
    <property type="entry name" value="ATPase_NBD"/>
</dbReference>
<name>A0ABV6SEH4_9SPHN</name>